<evidence type="ECO:0000313" key="3">
    <source>
        <dbReference type="EMBL" id="BAM04774.1"/>
    </source>
</evidence>
<evidence type="ECO:0000256" key="1">
    <source>
        <dbReference type="SAM" id="MobiDB-lite"/>
    </source>
</evidence>
<dbReference type="EMBL" id="AP012338">
    <property type="protein sequence ID" value="BAM04774.1"/>
    <property type="molecule type" value="Genomic_DNA"/>
</dbReference>
<accession>I0IHN6</accession>
<dbReference type="HOGENOM" id="CLU_102553_1_0_0"/>
<dbReference type="GO" id="GO:1990170">
    <property type="term" value="P:stress response to cadmium ion"/>
    <property type="evidence" value="ECO:0007669"/>
    <property type="project" value="TreeGrafter"/>
</dbReference>
<dbReference type="Proteomes" id="UP000007881">
    <property type="component" value="Chromosome"/>
</dbReference>
<evidence type="ECO:0000313" key="4">
    <source>
        <dbReference type="Proteomes" id="UP000007881"/>
    </source>
</evidence>
<feature type="region of interest" description="Disordered" evidence="1">
    <location>
        <begin position="150"/>
        <end position="195"/>
    </location>
</feature>
<feature type="region of interest" description="Disordered" evidence="1">
    <location>
        <begin position="114"/>
        <end position="133"/>
    </location>
</feature>
<dbReference type="PANTHER" id="PTHR38430">
    <property type="entry name" value="PROTEIN-ARGININE KINASE ACTIVATOR PROTEIN"/>
    <property type="match status" value="1"/>
</dbReference>
<dbReference type="PIRSF" id="PIRSF015034">
    <property type="entry name" value="YacH"/>
    <property type="match status" value="1"/>
</dbReference>
<sequence length="195" mass="20619">MKRKCDQCGRPATHHAVDIVKGVKTETHLCDVHAAEAGLDQTPAAHTPIDELLTSFVKVHSTGETATIGKAPTRVCSSCGLTFSEFREKSLLGCPTCYADFEAQLGPLLERAHEGGTHHVGKTPRRAGGAEQRQLRLARLQRRLDEALEAEDYESAAEIRDELEGVASASDSTGSSGATGPKPQAASDPSSGSGE</sequence>
<dbReference type="GO" id="GO:0046870">
    <property type="term" value="F:cadmium ion binding"/>
    <property type="evidence" value="ECO:0007669"/>
    <property type="project" value="TreeGrafter"/>
</dbReference>
<dbReference type="AlphaFoldDB" id="I0IHN6"/>
<dbReference type="RefSeq" id="WP_014437987.1">
    <property type="nucleotide sequence ID" value="NC_017080.1"/>
</dbReference>
<proteinExistence type="predicted"/>
<dbReference type="KEGG" id="phm:PSMK_26150"/>
<dbReference type="GO" id="GO:0050897">
    <property type="term" value="F:cobalt ion binding"/>
    <property type="evidence" value="ECO:0007669"/>
    <property type="project" value="TreeGrafter"/>
</dbReference>
<dbReference type="Pfam" id="PF02151">
    <property type="entry name" value="UVR"/>
    <property type="match status" value="1"/>
</dbReference>
<dbReference type="PANTHER" id="PTHR38430:SF1">
    <property type="entry name" value="PROTEIN-ARGININE KINASE ACTIVATOR PROTEIN"/>
    <property type="match status" value="1"/>
</dbReference>
<keyword evidence="4" id="KW-1185">Reference proteome</keyword>
<protein>
    <recommendedName>
        <fullName evidence="2">UVR domain-containing protein</fullName>
    </recommendedName>
</protein>
<feature type="compositionally biased region" description="Low complexity" evidence="1">
    <location>
        <begin position="167"/>
        <end position="180"/>
    </location>
</feature>
<reference evidence="3 4" key="1">
    <citation type="submission" date="2012-02" db="EMBL/GenBank/DDBJ databases">
        <title>Complete genome sequence of Phycisphaera mikurensis NBRC 102666.</title>
        <authorList>
            <person name="Ankai A."/>
            <person name="Hosoyama A."/>
            <person name="Terui Y."/>
            <person name="Sekine M."/>
            <person name="Fukai R."/>
            <person name="Kato Y."/>
            <person name="Nakamura S."/>
            <person name="Yamada-Narita S."/>
            <person name="Kawakoshi A."/>
            <person name="Fukunaga Y."/>
            <person name="Yamazaki S."/>
            <person name="Fujita N."/>
        </authorList>
    </citation>
    <scope>NUCLEOTIDE SEQUENCE [LARGE SCALE GENOMIC DNA]</scope>
    <source>
        <strain evidence="4">NBRC 102666 / KCTC 22515 / FYK2301M01</strain>
    </source>
</reference>
<dbReference type="GO" id="GO:0005507">
    <property type="term" value="F:copper ion binding"/>
    <property type="evidence" value="ECO:0007669"/>
    <property type="project" value="TreeGrafter"/>
</dbReference>
<dbReference type="OrthoDB" id="9788704at2"/>
<dbReference type="InterPro" id="IPR025542">
    <property type="entry name" value="YacH"/>
</dbReference>
<feature type="domain" description="UVR" evidence="2">
    <location>
        <begin position="134"/>
        <end position="169"/>
    </location>
</feature>
<gene>
    <name evidence="3" type="ordered locus">PSMK_26150</name>
</gene>
<name>I0IHN6_PHYMF</name>
<dbReference type="GO" id="GO:0008270">
    <property type="term" value="F:zinc ion binding"/>
    <property type="evidence" value="ECO:0007669"/>
    <property type="project" value="TreeGrafter"/>
</dbReference>
<dbReference type="eggNOG" id="COG3880">
    <property type="taxonomic scope" value="Bacteria"/>
</dbReference>
<dbReference type="STRING" id="1142394.PSMK_26150"/>
<dbReference type="PROSITE" id="PS50151">
    <property type="entry name" value="UVR"/>
    <property type="match status" value="1"/>
</dbReference>
<evidence type="ECO:0000259" key="2">
    <source>
        <dbReference type="PROSITE" id="PS50151"/>
    </source>
</evidence>
<dbReference type="InterPro" id="IPR001943">
    <property type="entry name" value="UVR_dom"/>
</dbReference>
<dbReference type="GO" id="GO:1990169">
    <property type="term" value="P:stress response to copper ion"/>
    <property type="evidence" value="ECO:0007669"/>
    <property type="project" value="TreeGrafter"/>
</dbReference>
<organism evidence="3 4">
    <name type="scientific">Phycisphaera mikurensis (strain NBRC 102666 / KCTC 22515 / FYK2301M01)</name>
    <dbReference type="NCBI Taxonomy" id="1142394"/>
    <lineage>
        <taxon>Bacteria</taxon>
        <taxon>Pseudomonadati</taxon>
        <taxon>Planctomycetota</taxon>
        <taxon>Phycisphaerae</taxon>
        <taxon>Phycisphaerales</taxon>
        <taxon>Phycisphaeraceae</taxon>
        <taxon>Phycisphaera</taxon>
    </lineage>
</organism>